<name>A0AAX4ISC3_9PEZI</name>
<protein>
    <submittedName>
        <fullName evidence="2">Uncharacterized protein</fullName>
    </submittedName>
</protein>
<dbReference type="EMBL" id="CP137311">
    <property type="protein sequence ID" value="WQF86092.1"/>
    <property type="molecule type" value="Genomic_DNA"/>
</dbReference>
<dbReference type="AlphaFoldDB" id="A0AAX4ISC3"/>
<reference evidence="3" key="1">
    <citation type="journal article" date="2023" name="bioRxiv">
        <title>Complete genome of the Medicago anthracnose fungus, Colletotrichum destructivum, reveals a mini-chromosome-like region within a core chromosome.</title>
        <authorList>
            <person name="Lapalu N."/>
            <person name="Simon A."/>
            <person name="Lu A."/>
            <person name="Plaumann P.-L."/>
            <person name="Amselem J."/>
            <person name="Pigne S."/>
            <person name="Auger A."/>
            <person name="Koch C."/>
            <person name="Dallery J.-F."/>
            <person name="O'Connell R.J."/>
        </authorList>
    </citation>
    <scope>NUCLEOTIDE SEQUENCE [LARGE SCALE GENOMIC DNA]</scope>
    <source>
        <strain evidence="3">CBS 520.97</strain>
    </source>
</reference>
<evidence type="ECO:0000313" key="3">
    <source>
        <dbReference type="Proteomes" id="UP001322277"/>
    </source>
</evidence>
<evidence type="ECO:0000256" key="1">
    <source>
        <dbReference type="SAM" id="MobiDB-lite"/>
    </source>
</evidence>
<evidence type="ECO:0000313" key="2">
    <source>
        <dbReference type="EMBL" id="WQF86092.1"/>
    </source>
</evidence>
<dbReference type="KEGG" id="cdet:87947606"/>
<dbReference type="GeneID" id="87947606"/>
<accession>A0AAX4ISC3</accession>
<gene>
    <name evidence="2" type="ORF">CDEST_11106</name>
</gene>
<proteinExistence type="predicted"/>
<dbReference type="Proteomes" id="UP001322277">
    <property type="component" value="Chromosome 7"/>
</dbReference>
<organism evidence="2 3">
    <name type="scientific">Colletotrichum destructivum</name>
    <dbReference type="NCBI Taxonomy" id="34406"/>
    <lineage>
        <taxon>Eukaryota</taxon>
        <taxon>Fungi</taxon>
        <taxon>Dikarya</taxon>
        <taxon>Ascomycota</taxon>
        <taxon>Pezizomycotina</taxon>
        <taxon>Sordariomycetes</taxon>
        <taxon>Hypocreomycetidae</taxon>
        <taxon>Glomerellales</taxon>
        <taxon>Glomerellaceae</taxon>
        <taxon>Colletotrichum</taxon>
        <taxon>Colletotrichum destructivum species complex</taxon>
    </lineage>
</organism>
<dbReference type="RefSeq" id="XP_062783313.1">
    <property type="nucleotide sequence ID" value="XM_062927262.1"/>
</dbReference>
<feature type="region of interest" description="Disordered" evidence="1">
    <location>
        <begin position="104"/>
        <end position="136"/>
    </location>
</feature>
<keyword evidence="3" id="KW-1185">Reference proteome</keyword>
<sequence>MFVCVCVCPYTQRPTMNDSKFPSGHHRHESPVPSSSFGRRYQTAHHRESEIPPMVLTEHTTVGCHPCQELACEAPCLTPSLLKTKPTSRVYTCPKLPGAMNQQSCVPRRSVRRSETARERERERERERGTTSSPVPMNFFSDLMLFAISTDDLP</sequence>
<feature type="compositionally biased region" description="Basic and acidic residues" evidence="1">
    <location>
        <begin position="112"/>
        <end position="129"/>
    </location>
</feature>
<feature type="region of interest" description="Disordered" evidence="1">
    <location>
        <begin position="18"/>
        <end position="43"/>
    </location>
</feature>